<evidence type="ECO:0008006" key="10">
    <source>
        <dbReference type="Google" id="ProtNLM"/>
    </source>
</evidence>
<feature type="transmembrane region" description="Helical" evidence="7">
    <location>
        <begin position="61"/>
        <end position="85"/>
    </location>
</feature>
<evidence type="ECO:0000313" key="8">
    <source>
        <dbReference type="EMBL" id="KKS18279.1"/>
    </source>
</evidence>
<name>A0A0G0WZQ0_9BACT</name>
<evidence type="ECO:0000256" key="3">
    <source>
        <dbReference type="ARBA" id="ARBA00022475"/>
    </source>
</evidence>
<keyword evidence="6 7" id="KW-0472">Membrane</keyword>
<evidence type="ECO:0000256" key="6">
    <source>
        <dbReference type="ARBA" id="ARBA00023136"/>
    </source>
</evidence>
<gene>
    <name evidence="8" type="ORF">UU74_C0009G0010</name>
</gene>
<feature type="transmembrane region" description="Helical" evidence="7">
    <location>
        <begin position="105"/>
        <end position="125"/>
    </location>
</feature>
<evidence type="ECO:0000313" key="9">
    <source>
        <dbReference type="Proteomes" id="UP000033969"/>
    </source>
</evidence>
<protein>
    <recommendedName>
        <fullName evidence="10">Polysaccharide biosynthesis protein</fullName>
    </recommendedName>
</protein>
<feature type="transmembrane region" description="Helical" evidence="7">
    <location>
        <begin position="37"/>
        <end position="55"/>
    </location>
</feature>
<comment type="caution">
    <text evidence="8">The sequence shown here is derived from an EMBL/GenBank/DDBJ whole genome shotgun (WGS) entry which is preliminary data.</text>
</comment>
<feature type="transmembrane region" description="Helical" evidence="7">
    <location>
        <begin position="276"/>
        <end position="299"/>
    </location>
</feature>
<dbReference type="PANTHER" id="PTHR30250:SF10">
    <property type="entry name" value="LIPOPOLYSACCHARIDE BIOSYNTHESIS PROTEIN WZXC"/>
    <property type="match status" value="1"/>
</dbReference>
<evidence type="ECO:0000256" key="1">
    <source>
        <dbReference type="ARBA" id="ARBA00004651"/>
    </source>
</evidence>
<evidence type="ECO:0000256" key="5">
    <source>
        <dbReference type="ARBA" id="ARBA00022989"/>
    </source>
</evidence>
<dbReference type="GO" id="GO:0005886">
    <property type="term" value="C:plasma membrane"/>
    <property type="evidence" value="ECO:0007669"/>
    <property type="project" value="UniProtKB-SubCell"/>
</dbReference>
<feature type="transmembrane region" description="Helical" evidence="7">
    <location>
        <begin position="160"/>
        <end position="179"/>
    </location>
</feature>
<keyword evidence="3" id="KW-1003">Cell membrane</keyword>
<accession>A0A0G0WZQ0</accession>
<keyword evidence="4 7" id="KW-0812">Transmembrane</keyword>
<feature type="transmembrane region" description="Helical" evidence="7">
    <location>
        <begin position="311"/>
        <end position="331"/>
    </location>
</feature>
<comment type="similarity">
    <text evidence="2">Belongs to the polysaccharide synthase family.</text>
</comment>
<evidence type="ECO:0000256" key="7">
    <source>
        <dbReference type="SAM" id="Phobius"/>
    </source>
</evidence>
<dbReference type="Pfam" id="PF13440">
    <property type="entry name" value="Polysacc_synt_3"/>
    <property type="match status" value="2"/>
</dbReference>
<dbReference type="AlphaFoldDB" id="A0A0G0WZQ0"/>
<organism evidence="8 9">
    <name type="scientific">Candidatus Woesebacteria bacterium GW2011_GWA1_41_7</name>
    <dbReference type="NCBI Taxonomy" id="1618556"/>
    <lineage>
        <taxon>Bacteria</taxon>
        <taxon>Candidatus Woeseibacteriota</taxon>
    </lineage>
</organism>
<reference evidence="8 9" key="1">
    <citation type="journal article" date="2015" name="Nature">
        <title>rRNA introns, odd ribosomes, and small enigmatic genomes across a large radiation of phyla.</title>
        <authorList>
            <person name="Brown C.T."/>
            <person name="Hug L.A."/>
            <person name="Thomas B.C."/>
            <person name="Sharon I."/>
            <person name="Castelle C.J."/>
            <person name="Singh A."/>
            <person name="Wilkins M.J."/>
            <person name="Williams K.H."/>
            <person name="Banfield J.F."/>
        </authorList>
    </citation>
    <scope>NUCLEOTIDE SEQUENCE [LARGE SCALE GENOMIC DNA]</scope>
</reference>
<sequence>MNEEHRESHLDPTAEISLDTVKQRSVKGVVALTGRYFVLYAITLGAQGILGALLTTAQFGVFGIVSAIINFLVYFSDIGLAAALIQKKEKVDEDDLKTTFTVQQILVLTLLTLIFVFSSKIQRFYNLDQSSIYFIPQVLENLVYSLVAVFLAWKGFGITSFTIAVLVRGVVGLFSLYIFQPWKPSFTISRKSLSKLLKFGIPYQINTFIAVLKDDGLTLVLGKIIGIGPLGILVWAQKWIQVPLRVVLDNVTKVTFPAFSRMQDDKESLEKAVTKSVFFTTVLVFPATVAILILFPIVTNMIPKYNQWLPAIFPLTLLSINVLFAAVTTQLTNLLNAIGKIKITSGLMVMWTVLTWVFVPILAKKYGADGAAAGYALGNMSTFL</sequence>
<feature type="transmembrane region" description="Helical" evidence="7">
    <location>
        <begin position="131"/>
        <end position="153"/>
    </location>
</feature>
<dbReference type="Proteomes" id="UP000033969">
    <property type="component" value="Unassembled WGS sequence"/>
</dbReference>
<dbReference type="EMBL" id="LCBU01000009">
    <property type="protein sequence ID" value="KKS18279.1"/>
    <property type="molecule type" value="Genomic_DNA"/>
</dbReference>
<dbReference type="PANTHER" id="PTHR30250">
    <property type="entry name" value="PST FAMILY PREDICTED COLANIC ACID TRANSPORTER"/>
    <property type="match status" value="1"/>
</dbReference>
<evidence type="ECO:0000256" key="4">
    <source>
        <dbReference type="ARBA" id="ARBA00022692"/>
    </source>
</evidence>
<feature type="transmembrane region" description="Helical" evidence="7">
    <location>
        <begin position="343"/>
        <end position="363"/>
    </location>
</feature>
<keyword evidence="5 7" id="KW-1133">Transmembrane helix</keyword>
<comment type="subcellular location">
    <subcellularLocation>
        <location evidence="1">Cell membrane</location>
        <topology evidence="1">Multi-pass membrane protein</topology>
    </subcellularLocation>
</comment>
<evidence type="ECO:0000256" key="2">
    <source>
        <dbReference type="ARBA" id="ARBA00007430"/>
    </source>
</evidence>
<proteinExistence type="inferred from homology"/>
<dbReference type="InterPro" id="IPR050833">
    <property type="entry name" value="Poly_Biosynth_Transport"/>
</dbReference>